<name>A0ACB8BT14_9AGAM</name>
<reference evidence="1" key="1">
    <citation type="journal article" date="2021" name="New Phytol.">
        <title>Evolutionary innovations through gain and loss of genes in the ectomycorrhizal Boletales.</title>
        <authorList>
            <person name="Wu G."/>
            <person name="Miyauchi S."/>
            <person name="Morin E."/>
            <person name="Kuo A."/>
            <person name="Drula E."/>
            <person name="Varga T."/>
            <person name="Kohler A."/>
            <person name="Feng B."/>
            <person name="Cao Y."/>
            <person name="Lipzen A."/>
            <person name="Daum C."/>
            <person name="Hundley H."/>
            <person name="Pangilinan J."/>
            <person name="Johnson J."/>
            <person name="Barry K."/>
            <person name="LaButti K."/>
            <person name="Ng V."/>
            <person name="Ahrendt S."/>
            <person name="Min B."/>
            <person name="Choi I.G."/>
            <person name="Park H."/>
            <person name="Plett J.M."/>
            <person name="Magnuson J."/>
            <person name="Spatafora J.W."/>
            <person name="Nagy L.G."/>
            <person name="Henrissat B."/>
            <person name="Grigoriev I.V."/>
            <person name="Yang Z.L."/>
            <person name="Xu J."/>
            <person name="Martin F.M."/>
        </authorList>
    </citation>
    <scope>NUCLEOTIDE SEQUENCE</scope>
    <source>
        <strain evidence="1">KUC20120723A-06</strain>
    </source>
</reference>
<keyword evidence="2" id="KW-1185">Reference proteome</keyword>
<dbReference type="EMBL" id="MU266345">
    <property type="protein sequence ID" value="KAH7929070.1"/>
    <property type="molecule type" value="Genomic_DNA"/>
</dbReference>
<evidence type="ECO:0000313" key="1">
    <source>
        <dbReference type="EMBL" id="KAH7929070.1"/>
    </source>
</evidence>
<organism evidence="1 2">
    <name type="scientific">Leucogyrophana mollusca</name>
    <dbReference type="NCBI Taxonomy" id="85980"/>
    <lineage>
        <taxon>Eukaryota</taxon>
        <taxon>Fungi</taxon>
        <taxon>Dikarya</taxon>
        <taxon>Basidiomycota</taxon>
        <taxon>Agaricomycotina</taxon>
        <taxon>Agaricomycetes</taxon>
        <taxon>Agaricomycetidae</taxon>
        <taxon>Boletales</taxon>
        <taxon>Boletales incertae sedis</taxon>
        <taxon>Leucogyrophana</taxon>
    </lineage>
</organism>
<sequence length="121" mass="13094">MFKFSVLACIALASAAAATCVYSKQGHPWEFHAYDLPDCSPSAADEYHYGYLMNGCDTCVNLGATYADVESFVFTSPGAGAHLMLWSGADCKGTKQGDSTRKWIDNFVGNQDIKSFQVCPT</sequence>
<accession>A0ACB8BT14</accession>
<comment type="caution">
    <text evidence="1">The sequence shown here is derived from an EMBL/GenBank/DDBJ whole genome shotgun (WGS) entry which is preliminary data.</text>
</comment>
<evidence type="ECO:0000313" key="2">
    <source>
        <dbReference type="Proteomes" id="UP000790709"/>
    </source>
</evidence>
<gene>
    <name evidence="1" type="ORF">BV22DRAFT_1044158</name>
</gene>
<proteinExistence type="predicted"/>
<dbReference type="Proteomes" id="UP000790709">
    <property type="component" value="Unassembled WGS sequence"/>
</dbReference>
<protein>
    <submittedName>
        <fullName evidence="1">Uncharacterized protein</fullName>
    </submittedName>
</protein>